<gene>
    <name evidence="2" type="ORF">NCTC12112_01812</name>
</gene>
<dbReference type="RefSeq" id="WP_005980207.1">
    <property type="nucleotide sequence ID" value="NZ_BAABXY010000001.1"/>
</dbReference>
<reference evidence="2 3" key="1">
    <citation type="submission" date="2018-06" db="EMBL/GenBank/DDBJ databases">
        <authorList>
            <consortium name="Pathogen Informatics"/>
            <person name="Doyle S."/>
        </authorList>
    </citation>
    <scope>NUCLEOTIDE SEQUENCE [LARGE SCALE GENOMIC DNA]</scope>
    <source>
        <strain evidence="2 3">NCTC12112</strain>
    </source>
</reference>
<keyword evidence="1" id="KW-0732">Signal</keyword>
<proteinExistence type="predicted"/>
<evidence type="ECO:0000313" key="2">
    <source>
        <dbReference type="EMBL" id="SQJ04042.1"/>
    </source>
</evidence>
<sequence length="110" mass="13092">MFKKLLFLCIIMSSFAFAAPAPKDSVEMRIKQFNEYKQLVDSNREKEIARNTPSKAEVEIELMREKQEFDKQIAMEREKREQRRDNLVNTVLIGGIGYGGYRIGRHHRWW</sequence>
<dbReference type="EMBL" id="LS483487">
    <property type="protein sequence ID" value="SQJ04042.1"/>
    <property type="molecule type" value="Genomic_DNA"/>
</dbReference>
<accession>A0AAX1TQX6</accession>
<protein>
    <recommendedName>
        <fullName evidence="4">Adhesion protein FadA</fullName>
    </recommendedName>
</protein>
<evidence type="ECO:0008006" key="4">
    <source>
        <dbReference type="Google" id="ProtNLM"/>
    </source>
</evidence>
<dbReference type="Proteomes" id="UP000249008">
    <property type="component" value="Chromosome 1"/>
</dbReference>
<feature type="signal peptide" evidence="1">
    <location>
        <begin position="1"/>
        <end position="18"/>
    </location>
</feature>
<evidence type="ECO:0000256" key="1">
    <source>
        <dbReference type="SAM" id="SignalP"/>
    </source>
</evidence>
<organism evidence="2 3">
    <name type="scientific">Fusobacterium ulcerans</name>
    <dbReference type="NCBI Taxonomy" id="861"/>
    <lineage>
        <taxon>Bacteria</taxon>
        <taxon>Fusobacteriati</taxon>
        <taxon>Fusobacteriota</taxon>
        <taxon>Fusobacteriia</taxon>
        <taxon>Fusobacteriales</taxon>
        <taxon>Fusobacteriaceae</taxon>
        <taxon>Fusobacterium</taxon>
    </lineage>
</organism>
<name>A0AAX1TQX6_9FUSO</name>
<feature type="chain" id="PRO_5043298073" description="Adhesion protein FadA" evidence="1">
    <location>
        <begin position="19"/>
        <end position="110"/>
    </location>
</feature>
<dbReference type="AlphaFoldDB" id="A0AAX1TQX6"/>
<evidence type="ECO:0000313" key="3">
    <source>
        <dbReference type="Proteomes" id="UP000249008"/>
    </source>
</evidence>
<dbReference type="KEGG" id="ful:C4N20_16095"/>
<dbReference type="GeneID" id="78456350"/>